<accession>A0A3G5A7I3</accession>
<reference evidence="2" key="1">
    <citation type="submission" date="2018-10" db="EMBL/GenBank/DDBJ databases">
        <title>Hidden diversity of soil giant viruses.</title>
        <authorList>
            <person name="Schulz F."/>
            <person name="Alteio L."/>
            <person name="Goudeau D."/>
            <person name="Ryan E.M."/>
            <person name="Malmstrom R.R."/>
            <person name="Blanchard J."/>
            <person name="Woyke T."/>
        </authorList>
    </citation>
    <scope>NUCLEOTIDE SEQUENCE</scope>
    <source>
        <strain evidence="2">HYV1</strain>
    </source>
</reference>
<evidence type="ECO:0000256" key="1">
    <source>
        <dbReference type="SAM" id="Coils"/>
    </source>
</evidence>
<evidence type="ECO:0000313" key="2">
    <source>
        <dbReference type="EMBL" id="AYV83002.1"/>
    </source>
</evidence>
<proteinExistence type="predicted"/>
<protein>
    <submittedName>
        <fullName evidence="2">Uncharacterized protein</fullName>
    </submittedName>
</protein>
<sequence>MNHLLETEITLCKSFNIAIPLTENIIDIAMCDINGIKFNAERLLDIIDLCIAIIKHNSPTDKYNKLFGQYGVSLDSQDIQKTNNLFSVQVPNIYCSNVESMDIKQFKDAKDKIKKDLAKLQKIYNKLRRKDECSETVPSPIYDIESLKVYNIDIEKIEAANCLDTLIKYFSKLKSIADSGQSTTAVNKLLKQVCLAIQKACKSNNSDDSLARIFELHTPLISDPPDDGDLKRLCEHSSKFHDLRSDVYDFFYNANKILFIEHNKSVAGKVPKPRLNGISDRGRLKSILNNYGINISNKSEWLSDTKGFLEKEMKIKNDVDTLKHIIEAYREILLKPKNKGTHFKI</sequence>
<feature type="coiled-coil region" evidence="1">
    <location>
        <begin position="103"/>
        <end position="130"/>
    </location>
</feature>
<gene>
    <name evidence="2" type="ORF">Hyperionvirus3_148</name>
</gene>
<name>A0A3G5A7I3_9VIRU</name>
<organism evidence="2">
    <name type="scientific">Hyperionvirus sp</name>
    <dbReference type="NCBI Taxonomy" id="2487770"/>
    <lineage>
        <taxon>Viruses</taxon>
        <taxon>Varidnaviria</taxon>
        <taxon>Bamfordvirae</taxon>
        <taxon>Nucleocytoviricota</taxon>
        <taxon>Megaviricetes</taxon>
        <taxon>Imitervirales</taxon>
        <taxon>Mimiviridae</taxon>
        <taxon>Klosneuvirinae</taxon>
    </lineage>
</organism>
<dbReference type="EMBL" id="MK072385">
    <property type="protein sequence ID" value="AYV83002.1"/>
    <property type="molecule type" value="Genomic_DNA"/>
</dbReference>
<keyword evidence="1" id="KW-0175">Coiled coil</keyword>